<sequence length="154" mass="16945">MKTLAIVSLFKYNYLRKVFVYQIKKGAVYEKRNMIYLLAVAGILCAMTNVDATSFRITKVESLSGTGNKVVTKSSDTKSWNANFASDGKTNTMILYMYDNPSTTLLGDTIIAVEGGGTVTQPARGKKGQSVKVVWRDYDGNFASYTCNGTVNVY</sequence>
<accession>A0A7G9GMA8</accession>
<organism evidence="1 2">
    <name type="scientific">[Eubacterium] hominis</name>
    <dbReference type="NCBI Taxonomy" id="2764325"/>
    <lineage>
        <taxon>Bacteria</taxon>
        <taxon>Bacillati</taxon>
        <taxon>Bacillota</taxon>
        <taxon>Erysipelotrichia</taxon>
        <taxon>Erysipelotrichales</taxon>
        <taxon>Erysipelotrichaceae</taxon>
        <taxon>Amedibacillus</taxon>
    </lineage>
</organism>
<dbReference type="EMBL" id="CP060636">
    <property type="protein sequence ID" value="QNM11940.1"/>
    <property type="molecule type" value="Genomic_DNA"/>
</dbReference>
<keyword evidence="2" id="KW-1185">Reference proteome</keyword>
<name>A0A7G9GMA8_9FIRM</name>
<dbReference type="RefSeq" id="WP_117454773.1">
    <property type="nucleotide sequence ID" value="NZ_CP060636.1"/>
</dbReference>
<dbReference type="AlphaFoldDB" id="A0A7G9GMA8"/>
<protein>
    <submittedName>
        <fullName evidence="1">Uncharacterized protein</fullName>
    </submittedName>
</protein>
<evidence type="ECO:0000313" key="2">
    <source>
        <dbReference type="Proteomes" id="UP000515856"/>
    </source>
</evidence>
<gene>
    <name evidence="1" type="ORF">H9Q80_17100</name>
</gene>
<proteinExistence type="predicted"/>
<dbReference type="Proteomes" id="UP000515856">
    <property type="component" value="Chromosome"/>
</dbReference>
<evidence type="ECO:0000313" key="1">
    <source>
        <dbReference type="EMBL" id="QNM11940.1"/>
    </source>
</evidence>
<dbReference type="KEGG" id="ehn:H9Q80_17100"/>
<reference evidence="1 2" key="1">
    <citation type="submission" date="2020-08" db="EMBL/GenBank/DDBJ databases">
        <authorList>
            <person name="Liu C."/>
            <person name="Sun Q."/>
        </authorList>
    </citation>
    <scope>NUCLEOTIDE SEQUENCE [LARGE SCALE GENOMIC DNA]</scope>
    <source>
        <strain evidence="1 2">NSJ-61</strain>
    </source>
</reference>